<dbReference type="Proteomes" id="UP001290455">
    <property type="component" value="Unassembled WGS sequence"/>
</dbReference>
<dbReference type="SUPFAM" id="SSF55797">
    <property type="entry name" value="PR-1-like"/>
    <property type="match status" value="1"/>
</dbReference>
<dbReference type="RefSeq" id="WP_322445303.1">
    <property type="nucleotide sequence ID" value="NZ_JAXOFX010000002.1"/>
</dbReference>
<geneLocation type="plasmid" evidence="3">
    <name>unnamed</name>
</geneLocation>
<comment type="caution">
    <text evidence="3">The sequence shown here is derived from an EMBL/GenBank/DDBJ whole genome shotgun (WGS) entry which is preliminary data.</text>
</comment>
<dbReference type="PANTHER" id="PTHR31157">
    <property type="entry name" value="SCP DOMAIN-CONTAINING PROTEIN"/>
    <property type="match status" value="1"/>
</dbReference>
<dbReference type="Pfam" id="PF14504">
    <property type="entry name" value="CAP_assoc_N"/>
    <property type="match status" value="1"/>
</dbReference>
<dbReference type="EMBL" id="JAXOFX010000002">
    <property type="protein sequence ID" value="MDZ5470760.1"/>
    <property type="molecule type" value="Genomic_DNA"/>
</dbReference>
<gene>
    <name evidence="3" type="ORF">SM124_03240</name>
</gene>
<feature type="domain" description="CAP-associated" evidence="2">
    <location>
        <begin position="112"/>
        <end position="249"/>
    </location>
</feature>
<accession>A0ABU5IUD2</accession>
<name>A0ABU5IUD2_9BACI</name>
<sequence length="385" mass="44567">MKGDGFLRRLFLFAIILLISYSSWSAYGKPSSYSEIKTALITIKDDLDSLKKNENITDFFQSLDMRMISLVQQLETKTDKLSKDQPEILFSVEKPKLKAPDKQAFSIYNIELGDLRRDVEKQIGKPKRESFNEYGVKWYAYHENYQNFMMVAYNKKGKVAALYTNNDLVTSTKGISLGTEKDKVLNILGEPLSKIQKGLIYYQFQQNRDYDMFRLVGSYVTVFYDKHEDNTVTAIQIVDEHLEANKREFYTKASTKLKEGFEFQLFDLTNATRVKHQLGILNWDEHVKMTARRHSNDMAENNYFDHKNLKGQSPFDRMTEDNIIFTLAGENLATGQFSSIFAHEGLMNSLGHRKNILKPGFENLGVGVAFNSKSQPYYTQKYFTK</sequence>
<evidence type="ECO:0000259" key="2">
    <source>
        <dbReference type="Pfam" id="PF14504"/>
    </source>
</evidence>
<proteinExistence type="predicted"/>
<dbReference type="Gene3D" id="3.40.33.10">
    <property type="entry name" value="CAP"/>
    <property type="match status" value="1"/>
</dbReference>
<dbReference type="PANTHER" id="PTHR31157:SF1">
    <property type="entry name" value="SCP DOMAIN-CONTAINING PROTEIN"/>
    <property type="match status" value="1"/>
</dbReference>
<keyword evidence="3" id="KW-0614">Plasmid</keyword>
<evidence type="ECO:0000313" key="3">
    <source>
        <dbReference type="EMBL" id="MDZ5470760.1"/>
    </source>
</evidence>
<dbReference type="InterPro" id="IPR014044">
    <property type="entry name" value="CAP_dom"/>
</dbReference>
<protein>
    <submittedName>
        <fullName evidence="3">CAP domain-containing protein</fullName>
    </submittedName>
</protein>
<dbReference type="InterPro" id="IPR029410">
    <property type="entry name" value="CAP_assoc"/>
</dbReference>
<reference evidence="3 4" key="1">
    <citation type="submission" date="2023-11" db="EMBL/GenBank/DDBJ databases">
        <title>Bacillus jintuensis, isolated from a mudflat on the Beibu Gulf coast.</title>
        <authorList>
            <person name="Li M."/>
        </authorList>
    </citation>
    <scope>NUCLEOTIDE SEQUENCE [LARGE SCALE GENOMIC DNA]</scope>
    <source>
        <strain evidence="3 4">31A1R</strain>
        <plasmid evidence="3">unnamed</plasmid>
    </source>
</reference>
<dbReference type="Pfam" id="PF00188">
    <property type="entry name" value="CAP"/>
    <property type="match status" value="1"/>
</dbReference>
<organism evidence="3 4">
    <name type="scientific">Robertmurraya mangrovi</name>
    <dbReference type="NCBI Taxonomy" id="3098077"/>
    <lineage>
        <taxon>Bacteria</taxon>
        <taxon>Bacillati</taxon>
        <taxon>Bacillota</taxon>
        <taxon>Bacilli</taxon>
        <taxon>Bacillales</taxon>
        <taxon>Bacillaceae</taxon>
        <taxon>Robertmurraya</taxon>
    </lineage>
</organism>
<dbReference type="CDD" id="cd05379">
    <property type="entry name" value="CAP_bacterial"/>
    <property type="match status" value="1"/>
</dbReference>
<evidence type="ECO:0000259" key="1">
    <source>
        <dbReference type="Pfam" id="PF00188"/>
    </source>
</evidence>
<keyword evidence="4" id="KW-1185">Reference proteome</keyword>
<dbReference type="InterPro" id="IPR035940">
    <property type="entry name" value="CAP_sf"/>
</dbReference>
<evidence type="ECO:0000313" key="4">
    <source>
        <dbReference type="Proteomes" id="UP001290455"/>
    </source>
</evidence>
<feature type="domain" description="SCP" evidence="1">
    <location>
        <begin position="266"/>
        <end position="382"/>
    </location>
</feature>